<gene>
    <name evidence="1" type="ORF">SAMN05421882_101111</name>
</gene>
<sequence>MCLLVTPSFERVVKKLHPKQKSELDEAVRLIANYPERGEAKVVIYLVSETLQVPFFDLVVHAGLSYSR</sequence>
<dbReference type="EMBL" id="FNNH01000011">
    <property type="protein sequence ID" value="SDW43204.1"/>
    <property type="molecule type" value="Genomic_DNA"/>
</dbReference>
<protein>
    <submittedName>
        <fullName evidence="1">ParE-like toxin of type II toxin-antitoxin system</fullName>
    </submittedName>
</protein>
<dbReference type="RefSeq" id="WP_211752278.1">
    <property type="nucleotide sequence ID" value="NZ_FNNH01000011.1"/>
</dbReference>
<reference evidence="1 2" key="1">
    <citation type="submission" date="2016-10" db="EMBL/GenBank/DDBJ databases">
        <authorList>
            <person name="de Groot N.N."/>
        </authorList>
    </citation>
    <scope>NUCLEOTIDE SEQUENCE [LARGE SCALE GENOMIC DNA]</scope>
    <source>
        <strain evidence="1 2">Nm110</strain>
    </source>
</reference>
<accession>A0A1H2TIX2</accession>
<dbReference type="Proteomes" id="UP000183454">
    <property type="component" value="Unassembled WGS sequence"/>
</dbReference>
<organism evidence="1 2">
    <name type="scientific">Nitrosomonas communis</name>
    <dbReference type="NCBI Taxonomy" id="44574"/>
    <lineage>
        <taxon>Bacteria</taxon>
        <taxon>Pseudomonadati</taxon>
        <taxon>Pseudomonadota</taxon>
        <taxon>Betaproteobacteria</taxon>
        <taxon>Nitrosomonadales</taxon>
        <taxon>Nitrosomonadaceae</taxon>
        <taxon>Nitrosomonas</taxon>
    </lineage>
</organism>
<dbReference type="AlphaFoldDB" id="A0A1H2TIX2"/>
<evidence type="ECO:0000313" key="2">
    <source>
        <dbReference type="Proteomes" id="UP000183454"/>
    </source>
</evidence>
<proteinExistence type="predicted"/>
<dbReference type="Pfam" id="PF15781">
    <property type="entry name" value="ParE-like_toxin"/>
    <property type="match status" value="1"/>
</dbReference>
<evidence type="ECO:0000313" key="1">
    <source>
        <dbReference type="EMBL" id="SDW43204.1"/>
    </source>
</evidence>
<name>A0A1H2TIX2_9PROT</name>
<dbReference type="InterPro" id="IPR031552">
    <property type="entry name" value="ParE-like_toxin"/>
</dbReference>